<feature type="chain" id="PRO_5040228151" description="Hint domain-containing protein" evidence="2">
    <location>
        <begin position="28"/>
        <end position="411"/>
    </location>
</feature>
<dbReference type="OrthoDB" id="5212at2759"/>
<accession>A0A9N8D7I7</accession>
<sequence length="411" mass="43466">MKIVSPFGNIVTTGIITTLLMATSCSASVCLTLNVPDDSSFFKGSTSPPAGATDVVCDVTCTSATNLRILLEPTPGTIGDSTFSCGTTLSYTTSSSVEIKHLADANTGMVITCNCLDLSTPVPVPTSAPAPTPPASACFSKQATVTTLHVEQPQTTKMVELKIGDMVLTANNRYQPIYAFAHNDATTATKFLQIHNTNNKNPLEATGQHLVYVQGEDAPVTAKSIKVGDTLPQAQAGHGQGGAAIVTKIDTVQRHGIYAPLTQDGTLVVDGIASSCYISLQPNGNPKTMELQGHSTSMLSHHNVAHMLMTLPRLVCMGGINPRMCQTYNNNGVALFVQMAFDLAHWFHAQHWVVQIFLLAVYLVVLCPLYALELLFGAKLAAAMVVGGLVLVGFVRGNAPAVDPVDVKKEA</sequence>
<protein>
    <recommendedName>
        <fullName evidence="3">Hint domain-containing protein</fullName>
    </recommendedName>
</protein>
<dbReference type="InterPro" id="IPR001767">
    <property type="entry name" value="Hedgehog_Hint"/>
</dbReference>
<dbReference type="PROSITE" id="PS51257">
    <property type="entry name" value="PROKAR_LIPOPROTEIN"/>
    <property type="match status" value="1"/>
</dbReference>
<dbReference type="PANTHER" id="PTHR46706">
    <property type="entry name" value="PROTEIN QUA-1-RELATED"/>
    <property type="match status" value="1"/>
</dbReference>
<dbReference type="AlphaFoldDB" id="A0A9N8D7I7"/>
<evidence type="ECO:0000256" key="1">
    <source>
        <dbReference type="SAM" id="Phobius"/>
    </source>
</evidence>
<evidence type="ECO:0000259" key="3">
    <source>
        <dbReference type="SMART" id="SM00306"/>
    </source>
</evidence>
<keyword evidence="1" id="KW-0472">Membrane</keyword>
<dbReference type="CDD" id="cd00081">
    <property type="entry name" value="Hint"/>
    <property type="match status" value="1"/>
</dbReference>
<feature type="signal peptide" evidence="2">
    <location>
        <begin position="1"/>
        <end position="27"/>
    </location>
</feature>
<dbReference type="GO" id="GO:0016540">
    <property type="term" value="P:protein autoprocessing"/>
    <property type="evidence" value="ECO:0007669"/>
    <property type="project" value="InterPro"/>
</dbReference>
<dbReference type="EMBL" id="CAICTM010000007">
    <property type="protein sequence ID" value="CAB9496665.1"/>
    <property type="molecule type" value="Genomic_DNA"/>
</dbReference>
<evidence type="ECO:0000313" key="4">
    <source>
        <dbReference type="EMBL" id="CAB9496665.1"/>
    </source>
</evidence>
<organism evidence="4 5">
    <name type="scientific">Seminavis robusta</name>
    <dbReference type="NCBI Taxonomy" id="568900"/>
    <lineage>
        <taxon>Eukaryota</taxon>
        <taxon>Sar</taxon>
        <taxon>Stramenopiles</taxon>
        <taxon>Ochrophyta</taxon>
        <taxon>Bacillariophyta</taxon>
        <taxon>Bacillariophyceae</taxon>
        <taxon>Bacillariophycidae</taxon>
        <taxon>Naviculales</taxon>
        <taxon>Naviculaceae</taxon>
        <taxon>Seminavis</taxon>
    </lineage>
</organism>
<gene>
    <name evidence="4" type="ORF">SEMRO_7_G006341.1</name>
</gene>
<name>A0A9N8D7I7_9STRA</name>
<dbReference type="Gene3D" id="2.170.16.10">
    <property type="entry name" value="Hedgehog/Intein (Hint) domain"/>
    <property type="match status" value="1"/>
</dbReference>
<feature type="transmembrane region" description="Helical" evidence="1">
    <location>
        <begin position="378"/>
        <end position="395"/>
    </location>
</feature>
<dbReference type="SUPFAM" id="SSF51294">
    <property type="entry name" value="Hedgehog/intein (Hint) domain"/>
    <property type="match status" value="1"/>
</dbReference>
<keyword evidence="1" id="KW-1133">Transmembrane helix</keyword>
<proteinExistence type="predicted"/>
<evidence type="ECO:0000256" key="2">
    <source>
        <dbReference type="SAM" id="SignalP"/>
    </source>
</evidence>
<dbReference type="InterPro" id="IPR052140">
    <property type="entry name" value="Dev_Signal_Hedgehog-like"/>
</dbReference>
<comment type="caution">
    <text evidence="4">The sequence shown here is derived from an EMBL/GenBank/DDBJ whole genome shotgun (WGS) entry which is preliminary data.</text>
</comment>
<dbReference type="SMART" id="SM00306">
    <property type="entry name" value="HintN"/>
    <property type="match status" value="1"/>
</dbReference>
<feature type="domain" description="Hint" evidence="3">
    <location>
        <begin position="136"/>
        <end position="235"/>
    </location>
</feature>
<dbReference type="Pfam" id="PF01079">
    <property type="entry name" value="Hint"/>
    <property type="match status" value="1"/>
</dbReference>
<keyword evidence="1" id="KW-0812">Transmembrane</keyword>
<keyword evidence="5" id="KW-1185">Reference proteome</keyword>
<dbReference type="InterPro" id="IPR003587">
    <property type="entry name" value="Hint_dom_N"/>
</dbReference>
<evidence type="ECO:0000313" key="5">
    <source>
        <dbReference type="Proteomes" id="UP001153069"/>
    </source>
</evidence>
<dbReference type="PANTHER" id="PTHR46706:SF12">
    <property type="entry name" value="PROTEIN QUA-1-RELATED"/>
    <property type="match status" value="1"/>
</dbReference>
<dbReference type="InterPro" id="IPR036844">
    <property type="entry name" value="Hint_dom_sf"/>
</dbReference>
<reference evidence="4" key="1">
    <citation type="submission" date="2020-06" db="EMBL/GenBank/DDBJ databases">
        <authorList>
            <consortium name="Plant Systems Biology data submission"/>
        </authorList>
    </citation>
    <scope>NUCLEOTIDE SEQUENCE</scope>
    <source>
        <strain evidence="4">D6</strain>
    </source>
</reference>
<feature type="transmembrane region" description="Helical" evidence="1">
    <location>
        <begin position="352"/>
        <end position="371"/>
    </location>
</feature>
<keyword evidence="2" id="KW-0732">Signal</keyword>
<dbReference type="Proteomes" id="UP001153069">
    <property type="component" value="Unassembled WGS sequence"/>
</dbReference>